<dbReference type="FunFam" id="3.90.1150.10:FF:000001">
    <property type="entry name" value="Aspartate aminotransferase"/>
    <property type="match status" value="1"/>
</dbReference>
<evidence type="ECO:0000256" key="7">
    <source>
        <dbReference type="RuleBase" id="RU000480"/>
    </source>
</evidence>
<dbReference type="PROSITE" id="PS00105">
    <property type="entry name" value="AA_TRANSFER_CLASS_1"/>
    <property type="match status" value="1"/>
</dbReference>
<dbReference type="SUPFAM" id="SSF53383">
    <property type="entry name" value="PLP-dependent transferases"/>
    <property type="match status" value="1"/>
</dbReference>
<organism evidence="9 10">
    <name type="scientific">Circinella minor</name>
    <dbReference type="NCBI Taxonomy" id="1195481"/>
    <lineage>
        <taxon>Eukaryota</taxon>
        <taxon>Fungi</taxon>
        <taxon>Fungi incertae sedis</taxon>
        <taxon>Mucoromycota</taxon>
        <taxon>Mucoromycotina</taxon>
        <taxon>Mucoromycetes</taxon>
        <taxon>Mucorales</taxon>
        <taxon>Lichtheimiaceae</taxon>
        <taxon>Circinella</taxon>
    </lineage>
</organism>
<name>A0A8H7RWE8_9FUNG</name>
<dbReference type="GO" id="GO:0030170">
    <property type="term" value="F:pyridoxal phosphate binding"/>
    <property type="evidence" value="ECO:0007669"/>
    <property type="project" value="InterPro"/>
</dbReference>
<dbReference type="Proteomes" id="UP000646827">
    <property type="component" value="Unassembled WGS sequence"/>
</dbReference>
<comment type="catalytic activity">
    <reaction evidence="7">
        <text>L-aspartate + 2-oxoglutarate = oxaloacetate + L-glutamate</text>
        <dbReference type="Rhea" id="RHEA:21824"/>
        <dbReference type="ChEBI" id="CHEBI:16452"/>
        <dbReference type="ChEBI" id="CHEBI:16810"/>
        <dbReference type="ChEBI" id="CHEBI:29985"/>
        <dbReference type="ChEBI" id="CHEBI:29991"/>
        <dbReference type="EC" id="2.6.1.1"/>
    </reaction>
</comment>
<dbReference type="PANTHER" id="PTHR11879:SF55">
    <property type="entry name" value="GLUTAMATE OXALOACETATE TRANSAMINASE 1, ISOFORM B"/>
    <property type="match status" value="1"/>
</dbReference>
<evidence type="ECO:0000256" key="5">
    <source>
        <dbReference type="ARBA" id="ARBA00022679"/>
    </source>
</evidence>
<protein>
    <recommendedName>
        <fullName evidence="7">Aspartate aminotransferase</fullName>
        <ecNumber evidence="7">2.6.1.1</ecNumber>
    </recommendedName>
</protein>
<evidence type="ECO:0000259" key="8">
    <source>
        <dbReference type="Pfam" id="PF00155"/>
    </source>
</evidence>
<dbReference type="GO" id="GO:0005829">
    <property type="term" value="C:cytosol"/>
    <property type="evidence" value="ECO:0007669"/>
    <property type="project" value="TreeGrafter"/>
</dbReference>
<keyword evidence="10" id="KW-1185">Reference proteome</keyword>
<reference evidence="9 10" key="1">
    <citation type="submission" date="2020-12" db="EMBL/GenBank/DDBJ databases">
        <title>Metabolic potential, ecology and presence of endohyphal bacteria is reflected in genomic diversity of Mucoromycotina.</title>
        <authorList>
            <person name="Muszewska A."/>
            <person name="Okrasinska A."/>
            <person name="Steczkiewicz K."/>
            <person name="Drgas O."/>
            <person name="Orlowska M."/>
            <person name="Perlinska-Lenart U."/>
            <person name="Aleksandrzak-Piekarczyk T."/>
            <person name="Szatraj K."/>
            <person name="Zielenkiewicz U."/>
            <person name="Pilsyk S."/>
            <person name="Malc E."/>
            <person name="Mieczkowski P."/>
            <person name="Kruszewska J.S."/>
            <person name="Biernat P."/>
            <person name="Pawlowska J."/>
        </authorList>
    </citation>
    <scope>NUCLEOTIDE SEQUENCE [LARGE SCALE GENOMIC DNA]</scope>
    <source>
        <strain evidence="9 10">CBS 142.35</strain>
    </source>
</reference>
<gene>
    <name evidence="9" type="ORF">INT45_010252</name>
</gene>
<sequence>MSNNSSQQRLGQISAHLNNEKMASVFETVPQAPADVIFSLTAAYKADTNPNKINVGVGAFRTDELKPYVLPVVKKADAILFNDPSLDHEYLPIAGTPSYTRAAAKLILGEESPAIKENRVAAVQTISGTGSIHTGAMFLSKFYTKSRKCYISKPTWANHRNIFELVGFEVEDYPYWNPETRGLDYDRMIQTMRNAPNGSIFILHACAHNPTGVDPTQEQWKGIAEVMRAKGHFPFFDCAYQGFASGDLDRDAWAVRYFVQEGFELFVAQSFAKNFGLYGERAGNLTIVGKSPADTSRVLSQIEKLQRSEISNPPAYGSRIVDIVLNDPALYAEWKENLRYMSNRIIDMRKQLYDRLVQLGTPGTWNHITDQIGMFSFTGLKAPQVKVMKEKYHIYLTDNGRISMAGLSTKNIDYFARAIDDVVRNVRV</sequence>
<dbReference type="InterPro" id="IPR000796">
    <property type="entry name" value="Asp_trans"/>
</dbReference>
<comment type="caution">
    <text evidence="9">The sequence shown here is derived from an EMBL/GenBank/DDBJ whole genome shotgun (WGS) entry which is preliminary data.</text>
</comment>
<dbReference type="Gene3D" id="3.40.640.10">
    <property type="entry name" value="Type I PLP-dependent aspartate aminotransferase-like (Major domain)"/>
    <property type="match status" value="1"/>
</dbReference>
<dbReference type="InterPro" id="IPR015421">
    <property type="entry name" value="PyrdxlP-dep_Trfase_major"/>
</dbReference>
<evidence type="ECO:0000256" key="6">
    <source>
        <dbReference type="ARBA" id="ARBA00022898"/>
    </source>
</evidence>
<dbReference type="FunFam" id="3.40.640.10:FF:000064">
    <property type="entry name" value="Aspartate aminotransferase"/>
    <property type="match status" value="1"/>
</dbReference>
<dbReference type="InterPro" id="IPR015424">
    <property type="entry name" value="PyrdxlP-dep_Trfase"/>
</dbReference>
<dbReference type="AlphaFoldDB" id="A0A8H7RWE8"/>
<evidence type="ECO:0000256" key="4">
    <source>
        <dbReference type="ARBA" id="ARBA00022576"/>
    </source>
</evidence>
<dbReference type="InterPro" id="IPR004839">
    <property type="entry name" value="Aminotransferase_I/II_large"/>
</dbReference>
<dbReference type="Pfam" id="PF00155">
    <property type="entry name" value="Aminotran_1_2"/>
    <property type="match status" value="1"/>
</dbReference>
<dbReference type="CDD" id="cd00609">
    <property type="entry name" value="AAT_like"/>
    <property type="match status" value="1"/>
</dbReference>
<comment type="subunit">
    <text evidence="3 7">Homodimer.</text>
</comment>
<feature type="domain" description="Aminotransferase class I/classII large" evidence="8">
    <location>
        <begin position="51"/>
        <end position="419"/>
    </location>
</feature>
<comment type="cofactor">
    <cofactor evidence="1">
        <name>pyridoxal 5'-phosphate</name>
        <dbReference type="ChEBI" id="CHEBI:597326"/>
    </cofactor>
</comment>
<dbReference type="EC" id="2.6.1.1" evidence="7"/>
<accession>A0A8H7RWE8</accession>
<dbReference type="PANTHER" id="PTHR11879">
    <property type="entry name" value="ASPARTATE AMINOTRANSFERASE"/>
    <property type="match status" value="1"/>
</dbReference>
<proteinExistence type="inferred from homology"/>
<dbReference type="InterPro" id="IPR015422">
    <property type="entry name" value="PyrdxlP-dep_Trfase_small"/>
</dbReference>
<evidence type="ECO:0000256" key="1">
    <source>
        <dbReference type="ARBA" id="ARBA00001933"/>
    </source>
</evidence>
<comment type="similarity">
    <text evidence="2">Belongs to the class-I pyridoxal-phosphate-dependent aminotransferase family.</text>
</comment>
<dbReference type="NCBIfam" id="NF006719">
    <property type="entry name" value="PRK09257.1"/>
    <property type="match status" value="1"/>
</dbReference>
<evidence type="ECO:0000313" key="10">
    <source>
        <dbReference type="Proteomes" id="UP000646827"/>
    </source>
</evidence>
<keyword evidence="6" id="KW-0663">Pyridoxal phosphate</keyword>
<keyword evidence="5 7" id="KW-0808">Transferase</keyword>
<evidence type="ECO:0000256" key="3">
    <source>
        <dbReference type="ARBA" id="ARBA00011738"/>
    </source>
</evidence>
<dbReference type="EMBL" id="JAEPRB010000333">
    <property type="protein sequence ID" value="KAG2217048.1"/>
    <property type="molecule type" value="Genomic_DNA"/>
</dbReference>
<dbReference type="InterPro" id="IPR004838">
    <property type="entry name" value="NHTrfase_class1_PyrdxlP-BS"/>
</dbReference>
<dbReference type="GO" id="GO:0006532">
    <property type="term" value="P:aspartate biosynthetic process"/>
    <property type="evidence" value="ECO:0007669"/>
    <property type="project" value="TreeGrafter"/>
</dbReference>
<evidence type="ECO:0000256" key="2">
    <source>
        <dbReference type="ARBA" id="ARBA00007441"/>
    </source>
</evidence>
<evidence type="ECO:0000313" key="9">
    <source>
        <dbReference type="EMBL" id="KAG2217048.1"/>
    </source>
</evidence>
<dbReference type="OrthoDB" id="6752799at2759"/>
<dbReference type="Gene3D" id="3.90.1150.10">
    <property type="entry name" value="Aspartate Aminotransferase, domain 1"/>
    <property type="match status" value="1"/>
</dbReference>
<dbReference type="PRINTS" id="PR00799">
    <property type="entry name" value="TRANSAMINASE"/>
</dbReference>
<dbReference type="GO" id="GO:0004069">
    <property type="term" value="F:L-aspartate:2-oxoglutarate aminotransferase activity"/>
    <property type="evidence" value="ECO:0007669"/>
    <property type="project" value="UniProtKB-EC"/>
</dbReference>
<comment type="miscellaneous">
    <text evidence="7">In eukaryotes there are cytoplasmic, mitochondrial and chloroplastic isozymes.</text>
</comment>
<keyword evidence="4 7" id="KW-0032">Aminotransferase</keyword>